<evidence type="ECO:0000313" key="2">
    <source>
        <dbReference type="Proteomes" id="UP001597549"/>
    </source>
</evidence>
<sequence>MILHSVPARDCFYLTEFGTLCKTKEEIDKKRARKKNIEDCQADPEIEYEIFSNEAFYLKNDTLVHIKQNKECAGIEFGYSSKEKKY</sequence>
<organism evidence="1 2">
    <name type="scientific">Flavobacterium ardleyense</name>
    <dbReference type="NCBI Taxonomy" id="2038737"/>
    <lineage>
        <taxon>Bacteria</taxon>
        <taxon>Pseudomonadati</taxon>
        <taxon>Bacteroidota</taxon>
        <taxon>Flavobacteriia</taxon>
        <taxon>Flavobacteriales</taxon>
        <taxon>Flavobacteriaceae</taxon>
        <taxon>Flavobacterium</taxon>
    </lineage>
</organism>
<comment type="caution">
    <text evidence="1">The sequence shown here is derived from an EMBL/GenBank/DDBJ whole genome shotgun (WGS) entry which is preliminary data.</text>
</comment>
<accession>A0ABW5Z998</accession>
<protein>
    <submittedName>
        <fullName evidence="1">Uncharacterized protein</fullName>
    </submittedName>
</protein>
<dbReference type="EMBL" id="JBHUOL010000018">
    <property type="protein sequence ID" value="MFD2909100.1"/>
    <property type="molecule type" value="Genomic_DNA"/>
</dbReference>
<gene>
    <name evidence="1" type="ORF">ACFSX9_10150</name>
</gene>
<keyword evidence="2" id="KW-1185">Reference proteome</keyword>
<proteinExistence type="predicted"/>
<dbReference type="Proteomes" id="UP001597549">
    <property type="component" value="Unassembled WGS sequence"/>
</dbReference>
<reference evidence="2" key="1">
    <citation type="journal article" date="2019" name="Int. J. Syst. Evol. Microbiol.">
        <title>The Global Catalogue of Microorganisms (GCM) 10K type strain sequencing project: providing services to taxonomists for standard genome sequencing and annotation.</title>
        <authorList>
            <consortium name="The Broad Institute Genomics Platform"/>
            <consortium name="The Broad Institute Genome Sequencing Center for Infectious Disease"/>
            <person name="Wu L."/>
            <person name="Ma J."/>
        </authorList>
    </citation>
    <scope>NUCLEOTIDE SEQUENCE [LARGE SCALE GENOMIC DNA]</scope>
    <source>
        <strain evidence="2">KCTC 52644</strain>
    </source>
</reference>
<name>A0ABW5Z998_9FLAO</name>
<evidence type="ECO:0000313" key="1">
    <source>
        <dbReference type="EMBL" id="MFD2909100.1"/>
    </source>
</evidence>
<dbReference type="RefSeq" id="WP_379807289.1">
    <property type="nucleotide sequence ID" value="NZ_JBHUOL010000018.1"/>
</dbReference>